<dbReference type="AlphaFoldDB" id="A0A6M3JAE5"/>
<organism evidence="1">
    <name type="scientific">viral metagenome</name>
    <dbReference type="NCBI Taxonomy" id="1070528"/>
    <lineage>
        <taxon>unclassified sequences</taxon>
        <taxon>metagenomes</taxon>
        <taxon>organismal metagenomes</taxon>
    </lineage>
</organism>
<name>A0A6M3JAE5_9ZZZZ</name>
<gene>
    <name evidence="1" type="ORF">MM415B00358_0040</name>
</gene>
<evidence type="ECO:0000313" key="1">
    <source>
        <dbReference type="EMBL" id="QJA66278.1"/>
    </source>
</evidence>
<protein>
    <submittedName>
        <fullName evidence="1">Uncharacterized protein</fullName>
    </submittedName>
</protein>
<sequence>MTKIQMSKMELEDRIWWQNIQSPLGFILQMAIFPLPPSEYARREETEKIMRKLVER</sequence>
<dbReference type="EMBL" id="MT141552">
    <property type="protein sequence ID" value="QJA66278.1"/>
    <property type="molecule type" value="Genomic_DNA"/>
</dbReference>
<reference evidence="1" key="1">
    <citation type="submission" date="2020-03" db="EMBL/GenBank/DDBJ databases">
        <title>The deep terrestrial virosphere.</title>
        <authorList>
            <person name="Holmfeldt K."/>
            <person name="Nilsson E."/>
            <person name="Simone D."/>
            <person name="Lopez-Fernandez M."/>
            <person name="Wu X."/>
            <person name="de Brujin I."/>
            <person name="Lundin D."/>
            <person name="Andersson A."/>
            <person name="Bertilsson S."/>
            <person name="Dopson M."/>
        </authorList>
    </citation>
    <scope>NUCLEOTIDE SEQUENCE</scope>
    <source>
        <strain evidence="1">MM415B00358</strain>
    </source>
</reference>
<accession>A0A6M3JAE5</accession>
<proteinExistence type="predicted"/>